<keyword evidence="2" id="KW-1185">Reference proteome</keyword>
<dbReference type="EMBL" id="CP011307">
    <property type="protein sequence ID" value="ALP92734.1"/>
    <property type="molecule type" value="Genomic_DNA"/>
</dbReference>
<evidence type="ECO:0000313" key="2">
    <source>
        <dbReference type="Proteomes" id="UP000064844"/>
    </source>
</evidence>
<reference evidence="1 2" key="1">
    <citation type="journal article" date="2015" name="Nat. Commun.">
        <title>Production of butyrate from lysine and the Amadori product fructoselysine by a human gut commensal.</title>
        <authorList>
            <person name="Bui T.P."/>
            <person name="Ritari J."/>
            <person name="Boeren S."/>
            <person name="de Waard P."/>
            <person name="Plugge C.M."/>
            <person name="de Vos W.M."/>
        </authorList>
    </citation>
    <scope>NUCLEOTIDE SEQUENCE [LARGE SCALE GENOMIC DNA]</scope>
    <source>
        <strain evidence="1 2">AF211</strain>
    </source>
</reference>
<gene>
    <name evidence="1" type="ORF">IB211_00339c</name>
</gene>
<dbReference type="Proteomes" id="UP000064844">
    <property type="component" value="Chromosome"/>
</dbReference>
<dbReference type="KEGG" id="ibu:IB211_00339c"/>
<sequence>MQAAQNLFAGEQGVAYIPMPKGRGFTPRLVKGNMEGSELFCFRGNVRIISGTRR</sequence>
<proteinExistence type="predicted"/>
<accession>A0A0S2W046</accession>
<protein>
    <submittedName>
        <fullName evidence="1">Uncharacterized protein</fullName>
    </submittedName>
</protein>
<dbReference type="AlphaFoldDB" id="A0A0S2W046"/>
<organism evidence="1 2">
    <name type="scientific">Intestinimonas butyriciproducens</name>
    <dbReference type="NCBI Taxonomy" id="1297617"/>
    <lineage>
        <taxon>Bacteria</taxon>
        <taxon>Bacillati</taxon>
        <taxon>Bacillota</taxon>
        <taxon>Clostridia</taxon>
        <taxon>Eubacteriales</taxon>
        <taxon>Intestinimonas</taxon>
    </lineage>
</organism>
<name>A0A0S2W046_9FIRM</name>
<reference evidence="2" key="2">
    <citation type="submission" date="2015-04" db="EMBL/GenBank/DDBJ databases">
        <title>A butyrogenic pathway from the amino acid lysine in a human gut commensal.</title>
        <authorList>
            <person name="de Vos W.M."/>
            <person name="Bui N.T.P."/>
            <person name="Plugge C.M."/>
            <person name="Ritari J."/>
        </authorList>
    </citation>
    <scope>NUCLEOTIDE SEQUENCE [LARGE SCALE GENOMIC DNA]</scope>
    <source>
        <strain evidence="2">AF211</strain>
    </source>
</reference>
<evidence type="ECO:0000313" key="1">
    <source>
        <dbReference type="EMBL" id="ALP92734.1"/>
    </source>
</evidence>
<dbReference type="STRING" id="1297617.IB211_00339c"/>